<reference evidence="2 3" key="1">
    <citation type="journal article" date="2018" name="Front. Microbiol.">
        <title>Hydrolytic Capabilities as a Key to Environmental Success: Chitinolytic and Cellulolytic Acidobacteria From Acidic Sub-arctic Soils and Boreal Peatlands.</title>
        <authorList>
            <person name="Belova S.E."/>
            <person name="Ravin N.V."/>
            <person name="Pankratov T.A."/>
            <person name="Rakitin A.L."/>
            <person name="Ivanova A.A."/>
            <person name="Beletsky A.V."/>
            <person name="Mardanov A.V."/>
            <person name="Sinninghe Damste J.S."/>
            <person name="Dedysh S.N."/>
        </authorList>
    </citation>
    <scope>NUCLEOTIDE SEQUENCE [LARGE SCALE GENOMIC DNA]</scope>
    <source>
        <strain evidence="2 3">SBC82</strain>
    </source>
</reference>
<name>A0A2Z5G108_9BACT</name>
<keyword evidence="1" id="KW-0732">Signal</keyword>
<sequence length="532" mass="56739">MTIKGPFYLAITVSLLTFTSSHSSYLNAEDAQIYTWHVNNDRNGLNNNEQLLSFSTVHYSTFGKLGFFATDGIVDAEPLHVPGLTIGNQIHNVLYVATEHDTVYAFDAQSGATLWKSSLLKVGESPSDDHGCSQITPEIGVTSTPVIDPSKGPHGAIYVVSMSKDGTGHYHQRISALDLVTGTQLFNGPTEITARYIGTGDNSSSGQVTFDPGQYAERAALLEWNGAIYTSWTSHCDRRPYTGWILGYNATTLQQSAVLDVTPNGNEGSVWMSGAGLAANGLYMYFLDANGTFDTTLDAGGMPIHQDFGNSLIALSQDGSGIRVFDYYATDNTVQQSDADIDLGSGGVLLLPSLTDNAGNLHFLGVGAGKDHNIYLFNRINLGKYHPNGGFIYQVLSNALPNGAFSAPAYFDNKIYYGGVNDTLKAFSISNATLVDTPASRSAATFVYPGSTPSISSNGNANGIVWAISHTTPFILYAFNAEDLSDKYYDSGQAGSRDLFGAAAHFATPTIANGRVYVGTPTGVAVFGILGK</sequence>
<dbReference type="SUPFAM" id="SSF50998">
    <property type="entry name" value="Quinoprotein alcohol dehydrogenase-like"/>
    <property type="match status" value="1"/>
</dbReference>
<feature type="signal peptide" evidence="1">
    <location>
        <begin position="1"/>
        <end position="28"/>
    </location>
</feature>
<protein>
    <recommendedName>
        <fullName evidence="4">Pyrrolo-quinoline quinone</fullName>
    </recommendedName>
</protein>
<keyword evidence="3" id="KW-1185">Reference proteome</keyword>
<dbReference type="AlphaFoldDB" id="A0A2Z5G108"/>
<evidence type="ECO:0000313" key="3">
    <source>
        <dbReference type="Proteomes" id="UP000253606"/>
    </source>
</evidence>
<proteinExistence type="predicted"/>
<evidence type="ECO:0008006" key="4">
    <source>
        <dbReference type="Google" id="ProtNLM"/>
    </source>
</evidence>
<organism evidence="2 3">
    <name type="scientific">Acidisarcina polymorpha</name>
    <dbReference type="NCBI Taxonomy" id="2211140"/>
    <lineage>
        <taxon>Bacteria</taxon>
        <taxon>Pseudomonadati</taxon>
        <taxon>Acidobacteriota</taxon>
        <taxon>Terriglobia</taxon>
        <taxon>Terriglobales</taxon>
        <taxon>Acidobacteriaceae</taxon>
        <taxon>Acidisarcina</taxon>
    </lineage>
</organism>
<dbReference type="InterPro" id="IPR015943">
    <property type="entry name" value="WD40/YVTN_repeat-like_dom_sf"/>
</dbReference>
<gene>
    <name evidence="2" type="ORF">ACPOL_3403</name>
</gene>
<dbReference type="Gene3D" id="2.130.10.10">
    <property type="entry name" value="YVTN repeat-like/Quinoprotein amine dehydrogenase"/>
    <property type="match status" value="2"/>
</dbReference>
<dbReference type="RefSeq" id="WP_201758845.1">
    <property type="nucleotide sequence ID" value="NZ_CP030840.1"/>
</dbReference>
<dbReference type="InterPro" id="IPR011047">
    <property type="entry name" value="Quinoprotein_ADH-like_sf"/>
</dbReference>
<evidence type="ECO:0000313" key="2">
    <source>
        <dbReference type="EMBL" id="AXC12690.1"/>
    </source>
</evidence>
<dbReference type="Proteomes" id="UP000253606">
    <property type="component" value="Chromosome"/>
</dbReference>
<accession>A0A2Z5G108</accession>
<dbReference type="KEGG" id="abas:ACPOL_3403"/>
<evidence type="ECO:0000256" key="1">
    <source>
        <dbReference type="SAM" id="SignalP"/>
    </source>
</evidence>
<dbReference type="EMBL" id="CP030840">
    <property type="protein sequence ID" value="AXC12690.1"/>
    <property type="molecule type" value="Genomic_DNA"/>
</dbReference>
<feature type="chain" id="PRO_5016417474" description="Pyrrolo-quinoline quinone" evidence="1">
    <location>
        <begin position="29"/>
        <end position="532"/>
    </location>
</feature>